<dbReference type="Proteomes" id="UP000441399">
    <property type="component" value="Unassembled WGS sequence"/>
</dbReference>
<name>A0A5S9QS52_9GAMM</name>
<feature type="transmembrane region" description="Helical" evidence="7">
    <location>
        <begin position="68"/>
        <end position="84"/>
    </location>
</feature>
<sequence length="289" mass="33803">MQFDPSLILLYLAPMFLAFIAWEWWYLQKHTSNRAQAQDNTQNGIQDSAQYSISDTASNAALALMHEVGKTIAAVVVISVYGWFFDYRMFDIPTNIFTIALLFLLQDFCYYWFHRTSHVVRWMWASHVVHHSSEKLNLSTAFRQSMMYPVSGMWVFWLPLIALGFSPDSVITVVLINLAYQFFVHTQVVDKIGPLESILNTPSHHRVHHAKNPRYIDKNFAGVLIIWDKIFGTFEPEDPAEPCIYGIPKQIRSHNPILLTFHEWKQMFTDMREKHGWKAKIRELFGRPY</sequence>
<gene>
    <name evidence="9" type="ORF">OPDIPICF_02550</name>
</gene>
<organism evidence="9 10">
    <name type="scientific">BD1-7 clade bacterium</name>
    <dbReference type="NCBI Taxonomy" id="2029982"/>
    <lineage>
        <taxon>Bacteria</taxon>
        <taxon>Pseudomonadati</taxon>
        <taxon>Pseudomonadota</taxon>
        <taxon>Gammaproteobacteria</taxon>
        <taxon>Cellvibrionales</taxon>
        <taxon>Spongiibacteraceae</taxon>
        <taxon>BD1-7 clade</taxon>
    </lineage>
</organism>
<keyword evidence="10" id="KW-1185">Reference proteome</keyword>
<dbReference type="GO" id="GO:0005506">
    <property type="term" value="F:iron ion binding"/>
    <property type="evidence" value="ECO:0007669"/>
    <property type="project" value="InterPro"/>
</dbReference>
<evidence type="ECO:0000259" key="8">
    <source>
        <dbReference type="Pfam" id="PF04116"/>
    </source>
</evidence>
<feature type="domain" description="Fatty acid hydroxylase" evidence="8">
    <location>
        <begin position="100"/>
        <end position="233"/>
    </location>
</feature>
<evidence type="ECO:0000256" key="3">
    <source>
        <dbReference type="ARBA" id="ARBA00022989"/>
    </source>
</evidence>
<evidence type="ECO:0000256" key="7">
    <source>
        <dbReference type="SAM" id="Phobius"/>
    </source>
</evidence>
<evidence type="ECO:0000256" key="2">
    <source>
        <dbReference type="ARBA" id="ARBA00022692"/>
    </source>
</evidence>
<evidence type="ECO:0000256" key="5">
    <source>
        <dbReference type="ARBA" id="ARBA00023098"/>
    </source>
</evidence>
<keyword evidence="4" id="KW-0560">Oxidoreductase</keyword>
<dbReference type="PANTHER" id="PTHR21624:SF1">
    <property type="entry name" value="ALKYLGLYCEROL MONOOXYGENASE"/>
    <property type="match status" value="1"/>
</dbReference>
<dbReference type="PANTHER" id="PTHR21624">
    <property type="entry name" value="STEROL DESATURASE-RELATED PROTEIN"/>
    <property type="match status" value="1"/>
</dbReference>
<proteinExistence type="predicted"/>
<keyword evidence="2 7" id="KW-0812">Transmembrane</keyword>
<evidence type="ECO:0000256" key="1">
    <source>
        <dbReference type="ARBA" id="ARBA00004127"/>
    </source>
</evidence>
<dbReference type="GO" id="GO:0012505">
    <property type="term" value="C:endomembrane system"/>
    <property type="evidence" value="ECO:0007669"/>
    <property type="project" value="UniProtKB-SubCell"/>
</dbReference>
<dbReference type="GO" id="GO:0006643">
    <property type="term" value="P:membrane lipid metabolic process"/>
    <property type="evidence" value="ECO:0007669"/>
    <property type="project" value="TreeGrafter"/>
</dbReference>
<dbReference type="OrthoDB" id="9770329at2"/>
<keyword evidence="3 7" id="KW-1133">Transmembrane helix</keyword>
<dbReference type="AlphaFoldDB" id="A0A5S9QS52"/>
<evidence type="ECO:0000256" key="4">
    <source>
        <dbReference type="ARBA" id="ARBA00023002"/>
    </source>
</evidence>
<feature type="transmembrane region" description="Helical" evidence="7">
    <location>
        <begin position="6"/>
        <end position="27"/>
    </location>
</feature>
<feature type="transmembrane region" description="Helical" evidence="7">
    <location>
        <begin position="96"/>
        <end position="113"/>
    </location>
</feature>
<dbReference type="Pfam" id="PF04116">
    <property type="entry name" value="FA_hydroxylase"/>
    <property type="match status" value="1"/>
</dbReference>
<accession>A0A5S9QS52</accession>
<dbReference type="GO" id="GO:0050479">
    <property type="term" value="F:glyceryl-ether monooxygenase activity"/>
    <property type="evidence" value="ECO:0007669"/>
    <property type="project" value="TreeGrafter"/>
</dbReference>
<comment type="subcellular location">
    <subcellularLocation>
        <location evidence="1">Endomembrane system</location>
        <topology evidence="1">Multi-pass membrane protein</topology>
    </subcellularLocation>
</comment>
<protein>
    <recommendedName>
        <fullName evidence="8">Fatty acid hydroxylase domain-containing protein</fullName>
    </recommendedName>
</protein>
<dbReference type="InterPro" id="IPR051689">
    <property type="entry name" value="Sterol_desaturase/TMEM195"/>
</dbReference>
<evidence type="ECO:0000313" key="9">
    <source>
        <dbReference type="EMBL" id="CAA0122110.1"/>
    </source>
</evidence>
<dbReference type="InterPro" id="IPR006694">
    <property type="entry name" value="Fatty_acid_hydroxylase"/>
</dbReference>
<keyword evidence="5" id="KW-0443">Lipid metabolism</keyword>
<dbReference type="GO" id="GO:0016020">
    <property type="term" value="C:membrane"/>
    <property type="evidence" value="ECO:0007669"/>
    <property type="project" value="GOC"/>
</dbReference>
<feature type="transmembrane region" description="Helical" evidence="7">
    <location>
        <begin position="154"/>
        <end position="180"/>
    </location>
</feature>
<keyword evidence="6 7" id="KW-0472">Membrane</keyword>
<dbReference type="EMBL" id="CACSIO010000045">
    <property type="protein sequence ID" value="CAA0122110.1"/>
    <property type="molecule type" value="Genomic_DNA"/>
</dbReference>
<reference evidence="9 10" key="1">
    <citation type="submission" date="2019-11" db="EMBL/GenBank/DDBJ databases">
        <authorList>
            <person name="Holert J."/>
        </authorList>
    </citation>
    <scope>NUCLEOTIDE SEQUENCE [LARGE SCALE GENOMIC DNA]</scope>
    <source>
        <strain evidence="9">SB11_3</strain>
    </source>
</reference>
<evidence type="ECO:0000313" key="10">
    <source>
        <dbReference type="Proteomes" id="UP000441399"/>
    </source>
</evidence>
<dbReference type="GO" id="GO:0008610">
    <property type="term" value="P:lipid biosynthetic process"/>
    <property type="evidence" value="ECO:0007669"/>
    <property type="project" value="InterPro"/>
</dbReference>
<evidence type="ECO:0000256" key="6">
    <source>
        <dbReference type="ARBA" id="ARBA00023136"/>
    </source>
</evidence>